<dbReference type="GO" id="GO:0043041">
    <property type="term" value="P:amino acid activation for nonribosomal peptide biosynthetic process"/>
    <property type="evidence" value="ECO:0007669"/>
    <property type="project" value="TreeGrafter"/>
</dbReference>
<name>A0A4P9ZLM0_9FUNG</name>
<dbReference type="GO" id="GO:0005737">
    <property type="term" value="C:cytoplasm"/>
    <property type="evidence" value="ECO:0007669"/>
    <property type="project" value="TreeGrafter"/>
</dbReference>
<dbReference type="InterPro" id="IPR001242">
    <property type="entry name" value="Condensation_dom"/>
</dbReference>
<evidence type="ECO:0000313" key="3">
    <source>
        <dbReference type="Proteomes" id="UP000268162"/>
    </source>
</evidence>
<dbReference type="GO" id="GO:0031177">
    <property type="term" value="F:phosphopantetheine binding"/>
    <property type="evidence" value="ECO:0007669"/>
    <property type="project" value="TreeGrafter"/>
</dbReference>
<dbReference type="STRING" id="215637.A0A4P9ZLM0"/>
<dbReference type="EMBL" id="ML003401">
    <property type="protein sequence ID" value="RKP34025.1"/>
    <property type="molecule type" value="Genomic_DNA"/>
</dbReference>
<dbReference type="PANTHER" id="PTHR45527">
    <property type="entry name" value="NONRIBOSOMAL PEPTIDE SYNTHETASE"/>
    <property type="match status" value="1"/>
</dbReference>
<sequence length="199" mass="22204">MCDQFFQQERTTGFTPDRPWIRFGLFRTAPESFKLLVSVHHALVDGWSIGLLLQGVCRNYLNDPLPRAVSYRDFVDHIWDQDSSEAKQFWTHQFSGVEEPSLLIQAHHLVSIPDSQSSNAAFYGTVERSGPIVAPINRLISDQGVTLSTLLRVAMAVVLYRYTGSTDVIFGVVVSGRNVPVEGVENIIGPCINTIPCRV</sequence>
<dbReference type="Gene3D" id="3.30.559.10">
    <property type="entry name" value="Chloramphenicol acetyltransferase-like domain"/>
    <property type="match status" value="1"/>
</dbReference>
<feature type="domain" description="Condensation" evidence="1">
    <location>
        <begin position="6"/>
        <end position="199"/>
    </location>
</feature>
<keyword evidence="3" id="KW-1185">Reference proteome</keyword>
<dbReference type="Pfam" id="PF00668">
    <property type="entry name" value="Condensation"/>
    <property type="match status" value="1"/>
</dbReference>
<proteinExistence type="predicted"/>
<protein>
    <submittedName>
        <fullName evidence="2">Condensation domain-containing protein</fullName>
    </submittedName>
</protein>
<dbReference type="SUPFAM" id="SSF52777">
    <property type="entry name" value="CoA-dependent acyltransferases"/>
    <property type="match status" value="2"/>
</dbReference>
<organism evidence="2 3">
    <name type="scientific">Dimargaris cristalligena</name>
    <dbReference type="NCBI Taxonomy" id="215637"/>
    <lineage>
        <taxon>Eukaryota</taxon>
        <taxon>Fungi</taxon>
        <taxon>Fungi incertae sedis</taxon>
        <taxon>Zoopagomycota</taxon>
        <taxon>Kickxellomycotina</taxon>
        <taxon>Dimargaritomycetes</taxon>
        <taxon>Dimargaritales</taxon>
        <taxon>Dimargaritaceae</taxon>
        <taxon>Dimargaris</taxon>
    </lineage>
</organism>
<dbReference type="Proteomes" id="UP000268162">
    <property type="component" value="Unassembled WGS sequence"/>
</dbReference>
<dbReference type="GO" id="GO:0044550">
    <property type="term" value="P:secondary metabolite biosynthetic process"/>
    <property type="evidence" value="ECO:0007669"/>
    <property type="project" value="TreeGrafter"/>
</dbReference>
<dbReference type="PANTHER" id="PTHR45527:SF1">
    <property type="entry name" value="FATTY ACID SYNTHASE"/>
    <property type="match status" value="1"/>
</dbReference>
<dbReference type="InterPro" id="IPR023213">
    <property type="entry name" value="CAT-like_dom_sf"/>
</dbReference>
<evidence type="ECO:0000313" key="2">
    <source>
        <dbReference type="EMBL" id="RKP34025.1"/>
    </source>
</evidence>
<dbReference type="AlphaFoldDB" id="A0A4P9ZLM0"/>
<dbReference type="GO" id="GO:0003824">
    <property type="term" value="F:catalytic activity"/>
    <property type="evidence" value="ECO:0007669"/>
    <property type="project" value="InterPro"/>
</dbReference>
<dbReference type="Gene3D" id="3.30.559.30">
    <property type="entry name" value="Nonribosomal peptide synthetase, condensation domain"/>
    <property type="match status" value="1"/>
</dbReference>
<feature type="non-terminal residue" evidence="2">
    <location>
        <position position="199"/>
    </location>
</feature>
<evidence type="ECO:0000259" key="1">
    <source>
        <dbReference type="Pfam" id="PF00668"/>
    </source>
</evidence>
<reference evidence="3" key="1">
    <citation type="journal article" date="2018" name="Nat. Microbiol.">
        <title>Leveraging single-cell genomics to expand the fungal tree of life.</title>
        <authorList>
            <person name="Ahrendt S.R."/>
            <person name="Quandt C.A."/>
            <person name="Ciobanu D."/>
            <person name="Clum A."/>
            <person name="Salamov A."/>
            <person name="Andreopoulos B."/>
            <person name="Cheng J.F."/>
            <person name="Woyke T."/>
            <person name="Pelin A."/>
            <person name="Henrissat B."/>
            <person name="Reynolds N.K."/>
            <person name="Benny G.L."/>
            <person name="Smith M.E."/>
            <person name="James T.Y."/>
            <person name="Grigoriev I.V."/>
        </authorList>
    </citation>
    <scope>NUCLEOTIDE SEQUENCE [LARGE SCALE GENOMIC DNA]</scope>
    <source>
        <strain evidence="3">RSA 468</strain>
    </source>
</reference>
<gene>
    <name evidence="2" type="ORF">BJ085DRAFT_14077</name>
</gene>
<accession>A0A4P9ZLM0</accession>